<protein>
    <recommendedName>
        <fullName evidence="1">Glycine cleavage system transcriptional repressor</fullName>
    </recommendedName>
</protein>
<dbReference type="SUPFAM" id="SSF55021">
    <property type="entry name" value="ACT-like"/>
    <property type="match status" value="2"/>
</dbReference>
<dbReference type="CDD" id="cd04869">
    <property type="entry name" value="ACT_GcvR_2"/>
    <property type="match status" value="1"/>
</dbReference>
<accession>A0A5C9A7I6</accession>
<dbReference type="EMBL" id="VRZA01000002">
    <property type="protein sequence ID" value="TXS95630.1"/>
    <property type="molecule type" value="Genomic_DNA"/>
</dbReference>
<dbReference type="PROSITE" id="PS51671">
    <property type="entry name" value="ACT"/>
    <property type="match status" value="1"/>
</dbReference>
<dbReference type="InterPro" id="IPR002912">
    <property type="entry name" value="ACT_dom"/>
</dbReference>
<dbReference type="Proteomes" id="UP000321039">
    <property type="component" value="Unassembled WGS sequence"/>
</dbReference>
<dbReference type="Gene3D" id="3.30.70.260">
    <property type="match status" value="2"/>
</dbReference>
<evidence type="ECO:0000259" key="2">
    <source>
        <dbReference type="PROSITE" id="PS51671"/>
    </source>
</evidence>
<keyword evidence="1" id="KW-0804">Transcription</keyword>
<dbReference type="AlphaFoldDB" id="A0A5C9A7I6"/>
<dbReference type="InterPro" id="IPR045865">
    <property type="entry name" value="ACT-like_dom_sf"/>
</dbReference>
<dbReference type="InterPro" id="IPR050990">
    <property type="entry name" value="UPF0237/GcvR_regulator"/>
</dbReference>
<organism evidence="3 4">
    <name type="scientific">Parahaliea maris</name>
    <dbReference type="NCBI Taxonomy" id="2716870"/>
    <lineage>
        <taxon>Bacteria</taxon>
        <taxon>Pseudomonadati</taxon>
        <taxon>Pseudomonadota</taxon>
        <taxon>Gammaproteobacteria</taxon>
        <taxon>Cellvibrionales</taxon>
        <taxon>Halieaceae</taxon>
        <taxon>Parahaliea</taxon>
    </lineage>
</organism>
<evidence type="ECO:0000313" key="3">
    <source>
        <dbReference type="EMBL" id="TXS95630.1"/>
    </source>
</evidence>
<dbReference type="GO" id="GO:0005737">
    <property type="term" value="C:cytoplasm"/>
    <property type="evidence" value="ECO:0007669"/>
    <property type="project" value="UniProtKB-SubCell"/>
</dbReference>
<evidence type="ECO:0000256" key="1">
    <source>
        <dbReference type="PIRNR" id="PIRNR028103"/>
    </source>
</evidence>
<comment type="subcellular location">
    <subcellularLocation>
        <location evidence="1">Cytoplasm</location>
    </subcellularLocation>
</comment>
<reference evidence="3 4" key="1">
    <citation type="submission" date="2019-08" db="EMBL/GenBank/DDBJ databases">
        <title>Parahaliea maris sp. nov., isolated from the surface seawater.</title>
        <authorList>
            <person name="Liu Y."/>
        </authorList>
    </citation>
    <scope>NUCLEOTIDE SEQUENCE [LARGE SCALE GENOMIC DNA]</scope>
    <source>
        <strain evidence="3 4">HSLHS9</strain>
    </source>
</reference>
<gene>
    <name evidence="3" type="ORF">FV139_07055</name>
</gene>
<name>A0A5C9A7I6_9GAMM</name>
<keyword evidence="1" id="KW-0963">Cytoplasm</keyword>
<dbReference type="PIRSF" id="PIRSF028103">
    <property type="entry name" value="GcvR"/>
    <property type="match status" value="1"/>
</dbReference>
<dbReference type="Pfam" id="PF13740">
    <property type="entry name" value="ACT_6"/>
    <property type="match status" value="1"/>
</dbReference>
<dbReference type="PANTHER" id="PTHR34875:SF6">
    <property type="entry name" value="UPF0237 PROTEIN MJ1558"/>
    <property type="match status" value="1"/>
</dbReference>
<dbReference type="InterPro" id="IPR016867">
    <property type="entry name" value="GcvR"/>
</dbReference>
<dbReference type="Pfam" id="PF01842">
    <property type="entry name" value="ACT"/>
    <property type="match status" value="1"/>
</dbReference>
<comment type="caution">
    <text evidence="3">The sequence shown here is derived from an EMBL/GenBank/DDBJ whole genome shotgun (WGS) entry which is preliminary data.</text>
</comment>
<dbReference type="PANTHER" id="PTHR34875">
    <property type="entry name" value="UPF0237 PROTEIN MJ1558"/>
    <property type="match status" value="1"/>
</dbReference>
<proteinExistence type="predicted"/>
<dbReference type="GO" id="GO:0006355">
    <property type="term" value="P:regulation of DNA-templated transcription"/>
    <property type="evidence" value="ECO:0007669"/>
    <property type="project" value="UniProtKB-UniRule"/>
</dbReference>
<sequence length="186" mass="19742">MNVESSGMETSFIVTFIGDDRPGLVEQLSSVIGAAGGNWQESRLTQLGGKFAGLVLVSLPTEKADSLEAELKGLAASGLSVRVTPTGAHVALAEARRIKLSVLGPDRPGIVLEISRALARRHFNVVEMDSEVVSAPMSAEPMFEAMIEADIAPEARLEELSDALETIGNDMLLEIDLEEIISSPKG</sequence>
<feature type="domain" description="ACT" evidence="2">
    <location>
        <begin position="99"/>
        <end position="182"/>
    </location>
</feature>
<evidence type="ECO:0000313" key="4">
    <source>
        <dbReference type="Proteomes" id="UP000321039"/>
    </source>
</evidence>
<keyword evidence="4" id="KW-1185">Reference proteome</keyword>
<keyword evidence="1" id="KW-0678">Repressor</keyword>